<dbReference type="Pfam" id="PF00075">
    <property type="entry name" value="RNase_H"/>
    <property type="match status" value="1"/>
</dbReference>
<dbReference type="KEGG" id="cfer:D4Z93_00190"/>
<dbReference type="SUPFAM" id="SSF55658">
    <property type="entry name" value="L9 N-domain-like"/>
    <property type="match status" value="1"/>
</dbReference>
<feature type="binding site" evidence="8">
    <location>
        <position position="343"/>
    </location>
    <ligand>
        <name>Zn(2+)</name>
        <dbReference type="ChEBI" id="CHEBI:29105"/>
        <note>catalytic</note>
    </ligand>
</feature>
<dbReference type="InterPro" id="IPR002125">
    <property type="entry name" value="CMP_dCMP_dom"/>
</dbReference>
<dbReference type="PANTHER" id="PTHR11079:SF202">
    <property type="entry name" value="TRNA-SPECIFIC ADENOSINE DEAMINASE"/>
    <property type="match status" value="1"/>
</dbReference>
<dbReference type="InterPro" id="IPR058535">
    <property type="entry name" value="MafB19-deam"/>
</dbReference>
<keyword evidence="3 8" id="KW-0819">tRNA processing</keyword>
<dbReference type="Gene3D" id="3.40.970.10">
    <property type="entry name" value="Ribonuclease H1, N-terminal domain"/>
    <property type="match status" value="1"/>
</dbReference>
<keyword evidence="4 8" id="KW-0479">Metal-binding</keyword>
<evidence type="ECO:0000256" key="3">
    <source>
        <dbReference type="ARBA" id="ARBA00022694"/>
    </source>
</evidence>
<dbReference type="InterPro" id="IPR028883">
    <property type="entry name" value="tRNA_aden_deaminase"/>
</dbReference>
<dbReference type="GO" id="GO:0004523">
    <property type="term" value="F:RNA-DNA hybrid ribonuclease activity"/>
    <property type="evidence" value="ECO:0007669"/>
    <property type="project" value="InterPro"/>
</dbReference>
<dbReference type="SUPFAM" id="SSF53927">
    <property type="entry name" value="Cytidine deaminase-like"/>
    <property type="match status" value="1"/>
</dbReference>
<dbReference type="OrthoDB" id="9811552at2"/>
<proteinExistence type="inferred from homology"/>
<comment type="subunit">
    <text evidence="2 8">Homodimer.</text>
</comment>
<dbReference type="PANTHER" id="PTHR11079">
    <property type="entry name" value="CYTOSINE DEAMINASE FAMILY MEMBER"/>
    <property type="match status" value="1"/>
</dbReference>
<dbReference type="InterPro" id="IPR037056">
    <property type="entry name" value="RNase_H1_N_sf"/>
</dbReference>
<dbReference type="InterPro" id="IPR016193">
    <property type="entry name" value="Cytidine_deaminase-like"/>
</dbReference>
<comment type="catalytic activity">
    <reaction evidence="7 8">
        <text>adenosine(34) in tRNA + H2O + H(+) = inosine(34) in tRNA + NH4(+)</text>
        <dbReference type="Rhea" id="RHEA:43168"/>
        <dbReference type="Rhea" id="RHEA-COMP:10373"/>
        <dbReference type="Rhea" id="RHEA-COMP:10374"/>
        <dbReference type="ChEBI" id="CHEBI:15377"/>
        <dbReference type="ChEBI" id="CHEBI:15378"/>
        <dbReference type="ChEBI" id="CHEBI:28938"/>
        <dbReference type="ChEBI" id="CHEBI:74411"/>
        <dbReference type="ChEBI" id="CHEBI:82852"/>
        <dbReference type="EC" id="3.5.4.33"/>
    </reaction>
</comment>
<evidence type="ECO:0000256" key="7">
    <source>
        <dbReference type="ARBA" id="ARBA00048045"/>
    </source>
</evidence>
<dbReference type="PROSITE" id="PS51747">
    <property type="entry name" value="CYT_DCMP_DEAMINASES_2"/>
    <property type="match status" value="1"/>
</dbReference>
<gene>
    <name evidence="8" type="primary">tadA</name>
    <name evidence="11" type="ORF">D4Z93_00190</name>
</gene>
<dbReference type="EC" id="3.5.4.33" evidence="8"/>
<evidence type="ECO:0000313" key="11">
    <source>
        <dbReference type="EMBL" id="AYD39073.1"/>
    </source>
</evidence>
<dbReference type="GO" id="GO:0002100">
    <property type="term" value="P:tRNA wobble adenosine to inosine editing"/>
    <property type="evidence" value="ECO:0007669"/>
    <property type="project" value="UniProtKB-UniRule"/>
</dbReference>
<comment type="function">
    <text evidence="8">Catalyzes the deamination of adenosine to inosine at the wobble position 34 of tRNA(Arg2).</text>
</comment>
<dbReference type="Proteomes" id="UP000266301">
    <property type="component" value="Chromosome"/>
</dbReference>
<keyword evidence="5 8" id="KW-0378">Hydrolase</keyword>
<accession>A0A386H0H6</accession>
<evidence type="ECO:0000259" key="10">
    <source>
        <dbReference type="PROSITE" id="PS51747"/>
    </source>
</evidence>
<dbReference type="Gene3D" id="3.40.140.10">
    <property type="entry name" value="Cytidine Deaminase, domain 2"/>
    <property type="match status" value="1"/>
</dbReference>
<dbReference type="InterPro" id="IPR016192">
    <property type="entry name" value="APOBEC/CMP_deaminase_Zn-bd"/>
</dbReference>
<evidence type="ECO:0000256" key="6">
    <source>
        <dbReference type="ARBA" id="ARBA00022833"/>
    </source>
</evidence>
<evidence type="ECO:0000256" key="5">
    <source>
        <dbReference type="ARBA" id="ARBA00022801"/>
    </source>
</evidence>
<dbReference type="Gene3D" id="3.30.420.10">
    <property type="entry name" value="Ribonuclease H-like superfamily/Ribonuclease H"/>
    <property type="match status" value="1"/>
</dbReference>
<dbReference type="GO" id="GO:0008270">
    <property type="term" value="F:zinc ion binding"/>
    <property type="evidence" value="ECO:0007669"/>
    <property type="project" value="UniProtKB-UniRule"/>
</dbReference>
<evidence type="ECO:0000256" key="8">
    <source>
        <dbReference type="HAMAP-Rule" id="MF_00972"/>
    </source>
</evidence>
<dbReference type="InterPro" id="IPR009027">
    <property type="entry name" value="Ribosomal_bL9/RNase_H1_N"/>
</dbReference>
<reference evidence="11 12" key="1">
    <citation type="journal article" date="2019" name="Int. J. Syst. Evol. Microbiol.">
        <title>Clostridium fermenticellae sp. nov., isolated from the mud in a fermentation cellar for the production of the Chinese liquor, baijiu.</title>
        <authorList>
            <person name="Xu P.X."/>
            <person name="Chai L.J."/>
            <person name="Qiu T."/>
            <person name="Zhang X.J."/>
            <person name="Lu Z.M."/>
            <person name="Xiao C."/>
            <person name="Wang S.T."/>
            <person name="Shen C.H."/>
            <person name="Shi J.S."/>
            <person name="Xu Z.H."/>
        </authorList>
    </citation>
    <scope>NUCLEOTIDE SEQUENCE [LARGE SCALE GENOMIC DNA]</scope>
    <source>
        <strain evidence="11 12">JN500901</strain>
    </source>
</reference>
<dbReference type="InterPro" id="IPR002156">
    <property type="entry name" value="RNaseH_domain"/>
</dbReference>
<dbReference type="CDD" id="cd09277">
    <property type="entry name" value="RNase_HI_bacteria_like"/>
    <property type="match status" value="1"/>
</dbReference>
<evidence type="ECO:0000256" key="2">
    <source>
        <dbReference type="ARBA" id="ARBA00011738"/>
    </source>
</evidence>
<dbReference type="InterPro" id="IPR012337">
    <property type="entry name" value="RNaseH-like_sf"/>
</dbReference>
<evidence type="ECO:0000256" key="4">
    <source>
        <dbReference type="ARBA" id="ARBA00022723"/>
    </source>
</evidence>
<feature type="binding site" evidence="8">
    <location>
        <position position="340"/>
    </location>
    <ligand>
        <name>Zn(2+)</name>
        <dbReference type="ChEBI" id="CHEBI:29105"/>
        <note>catalytic</note>
    </ligand>
</feature>
<feature type="binding site" evidence="8">
    <location>
        <position position="310"/>
    </location>
    <ligand>
        <name>Zn(2+)</name>
        <dbReference type="ChEBI" id="CHEBI:29105"/>
        <note>catalytic</note>
    </ligand>
</feature>
<evidence type="ECO:0000256" key="1">
    <source>
        <dbReference type="ARBA" id="ARBA00010669"/>
    </source>
</evidence>
<dbReference type="PROSITE" id="PS50879">
    <property type="entry name" value="RNASE_H_1"/>
    <property type="match status" value="1"/>
</dbReference>
<dbReference type="AlphaFoldDB" id="A0A386H0H6"/>
<protein>
    <recommendedName>
        <fullName evidence="8">tRNA-specific adenosine deaminase</fullName>
        <ecNumber evidence="8">3.5.4.33</ecNumber>
    </recommendedName>
</protein>
<sequence length="410" mass="46809">MSKKFYAIKEGFDSENNKKVEDKVVDTWGECLKYVKGVKGAKYKSFQSMKDASVYLNKGSKMLKKGVDNYPEDCLHIYVDGSYNEESEKYSYGIIAVRNDVVEYIESGAAKDNSKKNIRQIAGELKAAVRALEYALENGEEKVVIFHDYEGVSHHATGFWERREESSIEYYIKMNELMSSGIEVIFVKVDSHTGDIFNELADEKCKEKLSIASDNVVKKWLCTHTLTVLNQHVKDEILNIAPDSSDKIFLTENYENKGYDEKDFMFEAIVEAKKSMENLEVPVGAVIVKDGNIIARAHNLKERLKDSTAHAEIIVIRKASEYLNNWRLTDCSMYVTLEPCPMCAGAILQSRINKLYIGTFDQESGACGSVINILQNDNLNHWTDIKWCHDERCSDILKSFFKSKRYRACK</sequence>
<keyword evidence="12" id="KW-1185">Reference proteome</keyword>
<feature type="active site" description="Proton donor" evidence="8">
    <location>
        <position position="312"/>
    </location>
</feature>
<comment type="cofactor">
    <cofactor evidence="8">
        <name>Zn(2+)</name>
        <dbReference type="ChEBI" id="CHEBI:29105"/>
    </cofactor>
    <text evidence="8">Binds 1 zinc ion per subunit.</text>
</comment>
<dbReference type="InterPro" id="IPR036397">
    <property type="entry name" value="RNaseH_sf"/>
</dbReference>
<dbReference type="GO" id="GO:0003676">
    <property type="term" value="F:nucleic acid binding"/>
    <property type="evidence" value="ECO:0007669"/>
    <property type="project" value="InterPro"/>
</dbReference>
<feature type="domain" description="CMP/dCMP-type deaminase" evidence="10">
    <location>
        <begin position="259"/>
        <end position="370"/>
    </location>
</feature>
<dbReference type="GO" id="GO:0052717">
    <property type="term" value="F:tRNA-specific adenosine-34 deaminase activity"/>
    <property type="evidence" value="ECO:0007669"/>
    <property type="project" value="UniProtKB-UniRule"/>
</dbReference>
<dbReference type="InterPro" id="IPR011320">
    <property type="entry name" value="RNase_H1_N"/>
</dbReference>
<organism evidence="11 12">
    <name type="scientific">Clostridium fermenticellae</name>
    <dbReference type="NCBI Taxonomy" id="2068654"/>
    <lineage>
        <taxon>Bacteria</taxon>
        <taxon>Bacillati</taxon>
        <taxon>Bacillota</taxon>
        <taxon>Clostridia</taxon>
        <taxon>Eubacteriales</taxon>
        <taxon>Clostridiaceae</taxon>
        <taxon>Clostridium</taxon>
    </lineage>
</organism>
<dbReference type="HAMAP" id="MF_00972">
    <property type="entry name" value="tRNA_aden_deaminase"/>
    <property type="match status" value="1"/>
</dbReference>
<comment type="similarity">
    <text evidence="1">Belongs to the cytidine and deoxycytidylate deaminase family. ADAT2 subfamily.</text>
</comment>
<dbReference type="CDD" id="cd01285">
    <property type="entry name" value="nucleoside_deaminase"/>
    <property type="match status" value="1"/>
</dbReference>
<evidence type="ECO:0000259" key="9">
    <source>
        <dbReference type="PROSITE" id="PS50879"/>
    </source>
</evidence>
<evidence type="ECO:0000313" key="12">
    <source>
        <dbReference type="Proteomes" id="UP000266301"/>
    </source>
</evidence>
<name>A0A386H0H6_9CLOT</name>
<dbReference type="EMBL" id="CP032416">
    <property type="protein sequence ID" value="AYD39073.1"/>
    <property type="molecule type" value="Genomic_DNA"/>
</dbReference>
<feature type="domain" description="RNase H type-1" evidence="9">
    <location>
        <begin position="71"/>
        <end position="210"/>
    </location>
</feature>
<dbReference type="Pfam" id="PF14437">
    <property type="entry name" value="MafB19-deam"/>
    <property type="match status" value="1"/>
</dbReference>
<dbReference type="SUPFAM" id="SSF53098">
    <property type="entry name" value="Ribonuclease H-like"/>
    <property type="match status" value="1"/>
</dbReference>
<dbReference type="PROSITE" id="PS00903">
    <property type="entry name" value="CYT_DCMP_DEAMINASES_1"/>
    <property type="match status" value="1"/>
</dbReference>
<dbReference type="Pfam" id="PF01693">
    <property type="entry name" value="Cauli_VI"/>
    <property type="match status" value="1"/>
</dbReference>
<keyword evidence="6 8" id="KW-0862">Zinc</keyword>